<comment type="caution">
    <text evidence="3">The sequence shown here is derived from an EMBL/GenBank/DDBJ whole genome shotgun (WGS) entry which is preliminary data.</text>
</comment>
<dbReference type="InterPro" id="IPR029058">
    <property type="entry name" value="AB_hydrolase_fold"/>
</dbReference>
<evidence type="ECO:0000313" key="3">
    <source>
        <dbReference type="EMBL" id="MDM8563512.1"/>
    </source>
</evidence>
<dbReference type="Proteomes" id="UP001171945">
    <property type="component" value="Unassembled WGS sequence"/>
</dbReference>
<keyword evidence="4" id="KW-1185">Reference proteome</keyword>
<accession>A0ABT7VVA2</accession>
<dbReference type="InterPro" id="IPR005944">
    <property type="entry name" value="Pro_iminopeptidase"/>
</dbReference>
<feature type="non-terminal residue" evidence="3">
    <location>
        <position position="1"/>
    </location>
</feature>
<dbReference type="Pfam" id="PF00561">
    <property type="entry name" value="Abhydrolase_1"/>
    <property type="match status" value="1"/>
</dbReference>
<dbReference type="GO" id="GO:0016787">
    <property type="term" value="F:hydrolase activity"/>
    <property type="evidence" value="ECO:0007669"/>
    <property type="project" value="UniProtKB-KW"/>
</dbReference>
<keyword evidence="3" id="KW-0378">Hydrolase</keyword>
<evidence type="ECO:0000256" key="1">
    <source>
        <dbReference type="ARBA" id="ARBA00021843"/>
    </source>
</evidence>
<evidence type="ECO:0000313" key="4">
    <source>
        <dbReference type="Proteomes" id="UP001171945"/>
    </source>
</evidence>
<name>A0ABT7VVA2_9GAMM</name>
<sequence>LTAYYEKITGNDMNTAHHAALAWMNWAGCVVSYGQFPAMTESSEQTLNEARIECHYMFHRCFIDENQLLRDIDKVAHLPTILIHGQRDLVCPLDSSYLLAQNWQNAQFKVIPTGGHLASEPPEMLSALVEATDEMVNLID</sequence>
<protein>
    <recommendedName>
        <fullName evidence="1">Proline iminopeptidase</fullName>
    </recommendedName>
</protein>
<dbReference type="InterPro" id="IPR000073">
    <property type="entry name" value="AB_hydrolase_1"/>
</dbReference>
<proteinExistence type="predicted"/>
<dbReference type="Gene3D" id="3.40.50.1820">
    <property type="entry name" value="alpha/beta hydrolase"/>
    <property type="match status" value="1"/>
</dbReference>
<dbReference type="PANTHER" id="PTHR43722">
    <property type="entry name" value="PROLINE IMINOPEPTIDASE"/>
    <property type="match status" value="1"/>
</dbReference>
<dbReference type="PANTHER" id="PTHR43722:SF1">
    <property type="entry name" value="PROLINE IMINOPEPTIDASE"/>
    <property type="match status" value="1"/>
</dbReference>
<organism evidence="3 4">
    <name type="scientific">Candidatus Marithioploca araucensis</name>
    <dbReference type="NCBI Taxonomy" id="70273"/>
    <lineage>
        <taxon>Bacteria</taxon>
        <taxon>Pseudomonadati</taxon>
        <taxon>Pseudomonadota</taxon>
        <taxon>Gammaproteobacteria</taxon>
        <taxon>Thiotrichales</taxon>
        <taxon>Thiotrichaceae</taxon>
        <taxon>Candidatus Marithioploca</taxon>
    </lineage>
</organism>
<evidence type="ECO:0000259" key="2">
    <source>
        <dbReference type="Pfam" id="PF00561"/>
    </source>
</evidence>
<feature type="domain" description="AB hydrolase-1" evidence="2">
    <location>
        <begin position="65"/>
        <end position="119"/>
    </location>
</feature>
<reference evidence="3" key="1">
    <citation type="submission" date="2023-06" db="EMBL/GenBank/DDBJ databases">
        <title>Uncultivated large filamentous bacteria from sulfidic sediments reveal new species and different genomic features in energy metabolism and defense.</title>
        <authorList>
            <person name="Fonseca A."/>
        </authorList>
    </citation>
    <scope>NUCLEOTIDE SEQUENCE</scope>
    <source>
        <strain evidence="3">HSG4</strain>
    </source>
</reference>
<dbReference type="EMBL" id="JAUCGM010000686">
    <property type="protein sequence ID" value="MDM8563512.1"/>
    <property type="molecule type" value="Genomic_DNA"/>
</dbReference>
<gene>
    <name evidence="3" type="ORF">QUF54_09180</name>
</gene>
<dbReference type="SUPFAM" id="SSF53474">
    <property type="entry name" value="alpha/beta-Hydrolases"/>
    <property type="match status" value="1"/>
</dbReference>